<dbReference type="RefSeq" id="WP_211548169.1">
    <property type="nucleotide sequence ID" value="NZ_JAGTUF010000007.1"/>
</dbReference>
<dbReference type="InterPro" id="IPR029063">
    <property type="entry name" value="SAM-dependent_MTases_sf"/>
</dbReference>
<gene>
    <name evidence="1" type="ORF">KEC16_09360</name>
</gene>
<dbReference type="EMBL" id="JAGTUF010000007">
    <property type="protein sequence ID" value="MBR9971921.1"/>
    <property type="molecule type" value="Genomic_DNA"/>
</dbReference>
<accession>A0ABS5IBW5</accession>
<protein>
    <submittedName>
        <fullName evidence="1">Class I SAM-dependent methyltransferase</fullName>
        <ecNumber evidence="1">2.1.1.-</ecNumber>
    </submittedName>
</protein>
<dbReference type="SUPFAM" id="SSF53335">
    <property type="entry name" value="S-adenosyl-L-methionine-dependent methyltransferases"/>
    <property type="match status" value="1"/>
</dbReference>
<keyword evidence="2" id="KW-1185">Reference proteome</keyword>
<evidence type="ECO:0000313" key="1">
    <source>
        <dbReference type="EMBL" id="MBR9971921.1"/>
    </source>
</evidence>
<dbReference type="Proteomes" id="UP000680714">
    <property type="component" value="Unassembled WGS sequence"/>
</dbReference>
<keyword evidence="1" id="KW-0489">Methyltransferase</keyword>
<keyword evidence="1" id="KW-0808">Transferase</keyword>
<dbReference type="Gene3D" id="3.40.50.150">
    <property type="entry name" value="Vaccinia Virus protein VP39"/>
    <property type="match status" value="1"/>
</dbReference>
<reference evidence="1 2" key="1">
    <citation type="submission" date="2021-04" db="EMBL/GenBank/DDBJ databases">
        <title>Magnetospirillum sulfuroxidans sp. nov., a facultative chemolithoautotrophic sulfur-oxidizing alphaproteobacterium isolated from freshwater sediment and proposals for Paramagetospirillum gen. nov., and Magnetospirillaceae fam. nov.</title>
        <authorList>
            <person name="Koziaeva V."/>
            <person name="Geelhoed J.S."/>
            <person name="Sorokin D.Y."/>
            <person name="Grouzdev D.S."/>
        </authorList>
    </citation>
    <scope>NUCLEOTIDE SEQUENCE [LARGE SCALE GENOMIC DNA]</scope>
    <source>
        <strain evidence="1 2">J10</strain>
    </source>
</reference>
<comment type="caution">
    <text evidence="1">The sequence shown here is derived from an EMBL/GenBank/DDBJ whole genome shotgun (WGS) entry which is preliminary data.</text>
</comment>
<name>A0ABS5IBW5_9PROT</name>
<dbReference type="GO" id="GO:0008168">
    <property type="term" value="F:methyltransferase activity"/>
    <property type="evidence" value="ECO:0007669"/>
    <property type="project" value="UniProtKB-KW"/>
</dbReference>
<organism evidence="1 2">
    <name type="scientific">Magnetospirillum sulfuroxidans</name>
    <dbReference type="NCBI Taxonomy" id="611300"/>
    <lineage>
        <taxon>Bacteria</taxon>
        <taxon>Pseudomonadati</taxon>
        <taxon>Pseudomonadota</taxon>
        <taxon>Alphaproteobacteria</taxon>
        <taxon>Rhodospirillales</taxon>
        <taxon>Rhodospirillaceae</taxon>
        <taxon>Magnetospirillum</taxon>
    </lineage>
</organism>
<dbReference type="EC" id="2.1.1.-" evidence="1"/>
<sequence>MIVSINKGIHMPIEPRCDTGNVLRPPFDFSQCLIIGVGGFEQQLTQMLGAHGIQVLAYIASVGDWNFIVADGSGRSLEELAASGIAKSTPVILGKDAETMGVPWPFLKTAMAQQGVQNFIFFEDLVFPRGKLMDQRIPEINEFLDDVRFWLVEQRGFSPDLVDVAVDFALAQAKSLEICCLGFGPSDFSMLHWSVSVFAAILLHLNPGPVIEIGTYAGGLTCPLGTAAKALGQSLTSFEIGGSFLAHSQIPTTDILGDLRANVAAYGLQDCVSIIPMKVEDGGSDTLSFPKASVRMLVIDADGDVLAKLKAVKDYLAPDCILIVDDFLMTGPARGRKSPRTRAHMYRLISAGLVEEIDVLGWATWFGRIINPEKIGPALSDDGVTARI</sequence>
<dbReference type="GO" id="GO:0032259">
    <property type="term" value="P:methylation"/>
    <property type="evidence" value="ECO:0007669"/>
    <property type="project" value="UniProtKB-KW"/>
</dbReference>
<proteinExistence type="predicted"/>
<evidence type="ECO:0000313" key="2">
    <source>
        <dbReference type="Proteomes" id="UP000680714"/>
    </source>
</evidence>
<dbReference type="Pfam" id="PF13578">
    <property type="entry name" value="Methyltransf_24"/>
    <property type="match status" value="1"/>
</dbReference>